<evidence type="ECO:0000313" key="8">
    <source>
        <dbReference type="Proteomes" id="UP000199475"/>
    </source>
</evidence>
<dbReference type="Pfam" id="PF08543">
    <property type="entry name" value="Phos_pyr_kin"/>
    <property type="match status" value="1"/>
</dbReference>
<evidence type="ECO:0000256" key="4">
    <source>
        <dbReference type="ARBA" id="ARBA00022777"/>
    </source>
</evidence>
<dbReference type="GO" id="GO:0009443">
    <property type="term" value="P:pyridoxal 5'-phosphate salvage"/>
    <property type="evidence" value="ECO:0007669"/>
    <property type="project" value="InterPro"/>
</dbReference>
<dbReference type="InterPro" id="IPR013749">
    <property type="entry name" value="PM/HMP-P_kinase-1"/>
</dbReference>
<keyword evidence="2" id="KW-0808">Transferase</keyword>
<dbReference type="SUPFAM" id="SSF53613">
    <property type="entry name" value="Ribokinase-like"/>
    <property type="match status" value="1"/>
</dbReference>
<dbReference type="InterPro" id="IPR029056">
    <property type="entry name" value="Ribokinase-like"/>
</dbReference>
<evidence type="ECO:0000256" key="1">
    <source>
        <dbReference type="ARBA" id="ARBA00012104"/>
    </source>
</evidence>
<evidence type="ECO:0000256" key="3">
    <source>
        <dbReference type="ARBA" id="ARBA00022741"/>
    </source>
</evidence>
<protein>
    <recommendedName>
        <fullName evidence="1">pyridoxal kinase</fullName>
        <ecNumber evidence="1">2.7.1.35</ecNumber>
    </recommendedName>
</protein>
<keyword evidence="3" id="KW-0547">Nucleotide-binding</keyword>
<dbReference type="Gene3D" id="3.40.1190.20">
    <property type="match status" value="1"/>
</dbReference>
<dbReference type="Proteomes" id="UP000199475">
    <property type="component" value="Unassembled WGS sequence"/>
</dbReference>
<sequence>MPTVLSIQSAVAYGHAGNSAAVFPLQRSGVDVIPVYTVTFSNNTSYENWRGPLIAPDDVRDVVRGVEERDAMRHVDALLCGYLGAPEVGQVILDAAATVKRHNPEALFCADPVMGDFGRGFYARPGIPEFWRDHVVAKADVMTPNLFELHFLTGRETSTLQDIIDAAQELRSRGPEVVMVTSVFADDLALDALRMLAVGDQGVFEVATPILDRTFTGSGDLTTAMFLTHWLRSGDLAEALGATASIVYSVLEATTAQDSRELRLVSAQDDIVAPRFTFEARRVR</sequence>
<keyword evidence="5" id="KW-0067">ATP-binding</keyword>
<dbReference type="OrthoDB" id="9800808at2"/>
<dbReference type="NCBIfam" id="TIGR00687">
    <property type="entry name" value="pyridox_kin"/>
    <property type="match status" value="1"/>
</dbReference>
<feature type="domain" description="Pyridoxamine kinase/Phosphomethylpyrimidine kinase" evidence="6">
    <location>
        <begin position="74"/>
        <end position="254"/>
    </location>
</feature>
<dbReference type="EMBL" id="FNGP01000005">
    <property type="protein sequence ID" value="SDL73439.1"/>
    <property type="molecule type" value="Genomic_DNA"/>
</dbReference>
<dbReference type="CDD" id="cd01173">
    <property type="entry name" value="pyridoxal_pyridoxamine_kinase"/>
    <property type="match status" value="1"/>
</dbReference>
<dbReference type="PANTHER" id="PTHR10534:SF2">
    <property type="entry name" value="PYRIDOXAL KINASE"/>
    <property type="match status" value="1"/>
</dbReference>
<organism evidence="7 8">
    <name type="scientific">Tessaracoccus oleiagri</name>
    <dbReference type="NCBI Taxonomy" id="686624"/>
    <lineage>
        <taxon>Bacteria</taxon>
        <taxon>Bacillati</taxon>
        <taxon>Actinomycetota</taxon>
        <taxon>Actinomycetes</taxon>
        <taxon>Propionibacteriales</taxon>
        <taxon>Propionibacteriaceae</taxon>
        <taxon>Tessaracoccus</taxon>
    </lineage>
</organism>
<gene>
    <name evidence="7" type="ORF">SAMN04488242_2624</name>
</gene>
<dbReference type="PANTHER" id="PTHR10534">
    <property type="entry name" value="PYRIDOXAL KINASE"/>
    <property type="match status" value="1"/>
</dbReference>
<dbReference type="GO" id="GO:0005524">
    <property type="term" value="F:ATP binding"/>
    <property type="evidence" value="ECO:0007669"/>
    <property type="project" value="UniProtKB-KW"/>
</dbReference>
<dbReference type="GO" id="GO:0005829">
    <property type="term" value="C:cytosol"/>
    <property type="evidence" value="ECO:0007669"/>
    <property type="project" value="TreeGrafter"/>
</dbReference>
<dbReference type="STRING" id="686624.SAMN04488242_2624"/>
<keyword evidence="8" id="KW-1185">Reference proteome</keyword>
<evidence type="ECO:0000313" key="7">
    <source>
        <dbReference type="EMBL" id="SDL73439.1"/>
    </source>
</evidence>
<evidence type="ECO:0000256" key="2">
    <source>
        <dbReference type="ARBA" id="ARBA00022679"/>
    </source>
</evidence>
<proteinExistence type="predicted"/>
<keyword evidence="4 7" id="KW-0418">Kinase</keyword>
<dbReference type="NCBIfam" id="NF004398">
    <property type="entry name" value="PRK05756.1"/>
    <property type="match status" value="1"/>
</dbReference>
<dbReference type="EC" id="2.7.1.35" evidence="1"/>
<dbReference type="InterPro" id="IPR004625">
    <property type="entry name" value="PyrdxlKinase"/>
</dbReference>
<evidence type="ECO:0000259" key="6">
    <source>
        <dbReference type="Pfam" id="PF08543"/>
    </source>
</evidence>
<dbReference type="GO" id="GO:0008478">
    <property type="term" value="F:pyridoxal kinase activity"/>
    <property type="evidence" value="ECO:0007669"/>
    <property type="project" value="UniProtKB-EC"/>
</dbReference>
<name>A0A1G9MGU2_9ACTN</name>
<evidence type="ECO:0000256" key="5">
    <source>
        <dbReference type="ARBA" id="ARBA00022840"/>
    </source>
</evidence>
<reference evidence="7 8" key="1">
    <citation type="submission" date="2016-10" db="EMBL/GenBank/DDBJ databases">
        <authorList>
            <person name="de Groot N.N."/>
        </authorList>
    </citation>
    <scope>NUCLEOTIDE SEQUENCE [LARGE SCALE GENOMIC DNA]</scope>
    <source>
        <strain evidence="7 8">CGMCC 1.9159</strain>
    </source>
</reference>
<dbReference type="RefSeq" id="WP_093253018.1">
    <property type="nucleotide sequence ID" value="NZ_FNGP01000005.1"/>
</dbReference>
<dbReference type="AlphaFoldDB" id="A0A1G9MGU2"/>
<accession>A0A1G9MGU2</accession>